<comment type="caution">
    <text evidence="1">The sequence shown here is derived from an EMBL/GenBank/DDBJ whole genome shotgun (WGS) entry which is preliminary data.</text>
</comment>
<accession>A0AB73IM93</accession>
<dbReference type="SUPFAM" id="SSF89562">
    <property type="entry name" value="RraA-like"/>
    <property type="match status" value="1"/>
</dbReference>
<organism evidence="1 2">
    <name type="scientific">Paraburkholderia caledonica</name>
    <dbReference type="NCBI Taxonomy" id="134536"/>
    <lineage>
        <taxon>Bacteria</taxon>
        <taxon>Pseudomonadati</taxon>
        <taxon>Pseudomonadota</taxon>
        <taxon>Betaproteobacteria</taxon>
        <taxon>Burkholderiales</taxon>
        <taxon>Burkholderiaceae</taxon>
        <taxon>Paraburkholderia</taxon>
    </lineage>
</organism>
<reference evidence="1" key="1">
    <citation type="submission" date="2023-07" db="EMBL/GenBank/DDBJ databases">
        <title>Sorghum-associated microbial communities from plants grown in Nebraska, USA.</title>
        <authorList>
            <person name="Schachtman D."/>
        </authorList>
    </citation>
    <scope>NUCLEOTIDE SEQUENCE</scope>
    <source>
        <strain evidence="1">DS1061</strain>
    </source>
</reference>
<dbReference type="Gene3D" id="3.50.30.40">
    <property type="entry name" value="Ribonuclease E inhibitor RraA/RraA-like"/>
    <property type="match status" value="1"/>
</dbReference>
<dbReference type="EMBL" id="JAURTK010000015">
    <property type="protein sequence ID" value="MDP9651094.1"/>
    <property type="molecule type" value="Genomic_DNA"/>
</dbReference>
<evidence type="ECO:0000313" key="1">
    <source>
        <dbReference type="EMBL" id="MDP9651094.1"/>
    </source>
</evidence>
<sequence length="78" mass="8494">MAVYPGDVIVGDRDDVTVVPAHLAEELAEICEKQDDIEAYLALRIAAGEPLWGVYPSSAQAYADYEAWVARGRGSVLR</sequence>
<dbReference type="RefSeq" id="WP_392395802.1">
    <property type="nucleotide sequence ID" value="NZ_JAURTK010000015.1"/>
</dbReference>
<name>A0AB73IM93_9BURK</name>
<gene>
    <name evidence="1" type="ORF">J2793_006569</name>
</gene>
<dbReference type="InterPro" id="IPR036704">
    <property type="entry name" value="RraA/RraA-like_sf"/>
</dbReference>
<proteinExistence type="predicted"/>
<protein>
    <submittedName>
        <fullName evidence="1">Regulator of RNase E activity RraA</fullName>
    </submittedName>
</protein>
<dbReference type="AlphaFoldDB" id="A0AB73IM93"/>
<evidence type="ECO:0000313" key="2">
    <source>
        <dbReference type="Proteomes" id="UP001229486"/>
    </source>
</evidence>
<dbReference type="Proteomes" id="UP001229486">
    <property type="component" value="Unassembled WGS sequence"/>
</dbReference>